<gene>
    <name evidence="1" type="ORF">COT97_02870</name>
</gene>
<dbReference type="Proteomes" id="UP000229901">
    <property type="component" value="Unassembled WGS sequence"/>
</dbReference>
<organism evidence="1 2">
    <name type="scientific">Candidatus Falkowbacteria bacterium CG10_big_fil_rev_8_21_14_0_10_39_11</name>
    <dbReference type="NCBI Taxonomy" id="1974565"/>
    <lineage>
        <taxon>Bacteria</taxon>
        <taxon>Candidatus Falkowiibacteriota</taxon>
    </lineage>
</organism>
<dbReference type="EMBL" id="PFAP01000017">
    <property type="protein sequence ID" value="PIR94143.1"/>
    <property type="molecule type" value="Genomic_DNA"/>
</dbReference>
<dbReference type="AlphaFoldDB" id="A0A2H0V4Y4"/>
<accession>A0A2H0V4Y4</accession>
<sequence length="208" mass="24207">MNHFDQPPTLKEDLRDSEIFSKYLECGTEADLKKLADFHKIPIEKIKLFNQFAKLRKKVVIQTWDDVVDREKNNPKATEEEMSLGGYIEVIEPQVRDAVLTMRRKGYSTYESGFYDENFQVISCDGTPFKNFEFPTNFVLQLKKQGIELTTIDNKTIQLAFESYTELDKIKQIWDQVADLLPTLDQPTTPNQTNIAQGFREKQQELSL</sequence>
<name>A0A2H0V4Y4_9BACT</name>
<reference evidence="2" key="1">
    <citation type="submission" date="2017-09" db="EMBL/GenBank/DDBJ databases">
        <title>Depth-based differentiation of microbial function through sediment-hosted aquifers and enrichment of novel symbionts in the deep terrestrial subsurface.</title>
        <authorList>
            <person name="Probst A.J."/>
            <person name="Ladd B."/>
            <person name="Jarett J.K."/>
            <person name="Geller-Mcgrath D.E."/>
            <person name="Sieber C.M.K."/>
            <person name="Emerson J.B."/>
            <person name="Anantharaman K."/>
            <person name="Thomas B.C."/>
            <person name="Malmstrom R."/>
            <person name="Stieglmeier M."/>
            <person name="Klingl A."/>
            <person name="Woyke T."/>
            <person name="Ryan C.M."/>
            <person name="Banfield J.F."/>
        </authorList>
    </citation>
    <scope>NUCLEOTIDE SEQUENCE [LARGE SCALE GENOMIC DNA]</scope>
</reference>
<evidence type="ECO:0000313" key="1">
    <source>
        <dbReference type="EMBL" id="PIR94143.1"/>
    </source>
</evidence>
<comment type="caution">
    <text evidence="1">The sequence shown here is derived from an EMBL/GenBank/DDBJ whole genome shotgun (WGS) entry which is preliminary data.</text>
</comment>
<evidence type="ECO:0000313" key="2">
    <source>
        <dbReference type="Proteomes" id="UP000229901"/>
    </source>
</evidence>
<proteinExistence type="predicted"/>
<protein>
    <submittedName>
        <fullName evidence="1">Uncharacterized protein</fullName>
    </submittedName>
</protein>